<feature type="transmembrane region" description="Helical" evidence="2">
    <location>
        <begin position="205"/>
        <end position="227"/>
    </location>
</feature>
<keyword evidence="2" id="KW-0812">Transmembrane</keyword>
<name>A0ABV3DS19_9ACTN</name>
<feature type="compositionally biased region" description="Low complexity" evidence="1">
    <location>
        <begin position="170"/>
        <end position="188"/>
    </location>
</feature>
<organism evidence="3 4">
    <name type="scientific">Streptodolium elevatio</name>
    <dbReference type="NCBI Taxonomy" id="3157996"/>
    <lineage>
        <taxon>Bacteria</taxon>
        <taxon>Bacillati</taxon>
        <taxon>Actinomycetota</taxon>
        <taxon>Actinomycetes</taxon>
        <taxon>Kitasatosporales</taxon>
        <taxon>Streptomycetaceae</taxon>
        <taxon>Streptodolium</taxon>
    </lineage>
</organism>
<evidence type="ECO:0000313" key="3">
    <source>
        <dbReference type="EMBL" id="MEU8138551.1"/>
    </source>
</evidence>
<dbReference type="EMBL" id="JBEZFP010000128">
    <property type="protein sequence ID" value="MEU8138551.1"/>
    <property type="molecule type" value="Genomic_DNA"/>
</dbReference>
<sequence length="241" mass="24353">MGITRQVSIDATTGLGSITFTVGNSTDKAQPARDVYAFSTNQLEILAVPGCAAAPPIGDGWRDSFRCTLPALKPGESRTWTADIRYLPATRPGGAQAGRAAPVAVPLVDQSDISTFTVVVVPQGATNLRVVLGQDGPLRLAFGSNAPNVIGFTVHAGEGSGTTAAVNHRPPGGTPAAGDGAAPGSPAPITDNTPNSPTALPKTGLVPWTLSMAGGALGLLLLGTALVQLARLRARTTSSTV</sequence>
<evidence type="ECO:0000256" key="1">
    <source>
        <dbReference type="SAM" id="MobiDB-lite"/>
    </source>
</evidence>
<accession>A0ABV3DS19</accession>
<dbReference type="Proteomes" id="UP001551482">
    <property type="component" value="Unassembled WGS sequence"/>
</dbReference>
<gene>
    <name evidence="3" type="ORF">AB0C36_34270</name>
</gene>
<reference evidence="3 4" key="1">
    <citation type="submission" date="2024-06" db="EMBL/GenBank/DDBJ databases">
        <title>The Natural Products Discovery Center: Release of the First 8490 Sequenced Strains for Exploring Actinobacteria Biosynthetic Diversity.</title>
        <authorList>
            <person name="Kalkreuter E."/>
            <person name="Kautsar S.A."/>
            <person name="Yang D."/>
            <person name="Bader C.D."/>
            <person name="Teijaro C.N."/>
            <person name="Fluegel L."/>
            <person name="Davis C.M."/>
            <person name="Simpson J.R."/>
            <person name="Lauterbach L."/>
            <person name="Steele A.D."/>
            <person name="Gui C."/>
            <person name="Meng S."/>
            <person name="Li G."/>
            <person name="Viehrig K."/>
            <person name="Ye F."/>
            <person name="Su P."/>
            <person name="Kiefer A.F."/>
            <person name="Nichols A."/>
            <person name="Cepeda A.J."/>
            <person name="Yan W."/>
            <person name="Fan B."/>
            <person name="Jiang Y."/>
            <person name="Adhikari A."/>
            <person name="Zheng C.-J."/>
            <person name="Schuster L."/>
            <person name="Cowan T.M."/>
            <person name="Smanski M.J."/>
            <person name="Chevrette M.G."/>
            <person name="De Carvalho L.P.S."/>
            <person name="Shen B."/>
        </authorList>
    </citation>
    <scope>NUCLEOTIDE SEQUENCE [LARGE SCALE GENOMIC DNA]</scope>
    <source>
        <strain evidence="3 4">NPDC048946</strain>
    </source>
</reference>
<feature type="region of interest" description="Disordered" evidence="1">
    <location>
        <begin position="161"/>
        <end position="200"/>
    </location>
</feature>
<evidence type="ECO:0000256" key="2">
    <source>
        <dbReference type="SAM" id="Phobius"/>
    </source>
</evidence>
<keyword evidence="2" id="KW-1133">Transmembrane helix</keyword>
<evidence type="ECO:0000313" key="4">
    <source>
        <dbReference type="Proteomes" id="UP001551482"/>
    </source>
</evidence>
<proteinExistence type="predicted"/>
<keyword evidence="4" id="KW-1185">Reference proteome</keyword>
<keyword evidence="2" id="KW-0472">Membrane</keyword>
<comment type="caution">
    <text evidence="3">The sequence shown here is derived from an EMBL/GenBank/DDBJ whole genome shotgun (WGS) entry which is preliminary data.</text>
</comment>
<dbReference type="RefSeq" id="WP_358362110.1">
    <property type="nucleotide sequence ID" value="NZ_JBEZFP010000128.1"/>
</dbReference>
<protein>
    <submittedName>
        <fullName evidence="3">Uncharacterized protein</fullName>
    </submittedName>
</protein>